<sequence>MRIRRLSAVFWTTCIIAFVFILYVVTDLSFKLPSTKPAMQDLDTKWSSFENKLRHIENELYQHHAVVGEIKSAVDQIVESQEYHPPQKRPKEVVIKEPPREMKKIKEYKAVGDEPPKMRIPFNISACPATKRSSAKVDIQEHATKPVRAQIMHDQKLTSTAYRGAMVECPLLSKASFDTEKMLSMYERILFDDLDGGVWKQGWEIDYEKSQWNQKNKLKVFIVPHSHNDPGWIKTFENYYKAQTRAIFTNMVEKLSEGIGRKFIWAEISFLSLWWNSDATDKDKAIFTNLLKSGKIEIVTGGWVMNDEANSHWLAIIKQLTTGHQWLIDNLGYIPKNAWAIDPFGYSSSQPYLLKLAGMENSVIQRVHYRVKKELASNKQLEFHWRQLWDGIGKTDMFTHMMPFYSYDVPHSCGPDPAVCCQFDFKRLPGNGITCPWGKAPRKVTEKNVEESIRTMRYSSISLIITMLGTLRCNSELSKIISKRSTPR</sequence>
<dbReference type="SUPFAM" id="SSF88713">
    <property type="entry name" value="Glycoside hydrolase/deacetylase"/>
    <property type="match status" value="1"/>
</dbReference>
<dbReference type="PANTHER" id="PTHR11607:SF3">
    <property type="entry name" value="LYSOSOMAL ALPHA-MANNOSIDASE"/>
    <property type="match status" value="1"/>
</dbReference>
<dbReference type="GO" id="GO:0006013">
    <property type="term" value="P:mannose metabolic process"/>
    <property type="evidence" value="ECO:0007669"/>
    <property type="project" value="InterPro"/>
</dbReference>
<dbReference type="InterPro" id="IPR000602">
    <property type="entry name" value="Glyco_hydro_38_N"/>
</dbReference>
<dbReference type="InterPro" id="IPR011330">
    <property type="entry name" value="Glyco_hydro/deAcase_b/a-brl"/>
</dbReference>
<feature type="domain" description="Glycoside hydrolase family 38 N-terminal" evidence="2">
    <location>
        <begin position="219"/>
        <end position="443"/>
    </location>
</feature>
<dbReference type="GO" id="GO:0000139">
    <property type="term" value="C:Golgi membrane"/>
    <property type="evidence" value="ECO:0007669"/>
    <property type="project" value="TreeGrafter"/>
</dbReference>
<keyword evidence="1" id="KW-0472">Membrane</keyword>
<evidence type="ECO:0000256" key="1">
    <source>
        <dbReference type="SAM" id="Phobius"/>
    </source>
</evidence>
<dbReference type="InterPro" id="IPR050843">
    <property type="entry name" value="Glycosyl_Hydrlase_38"/>
</dbReference>
<dbReference type="Pfam" id="PF01074">
    <property type="entry name" value="Glyco_hydro_38N"/>
    <property type="match status" value="1"/>
</dbReference>
<keyword evidence="1" id="KW-0812">Transmembrane</keyword>
<evidence type="ECO:0000313" key="4">
    <source>
        <dbReference type="Proteomes" id="UP001153321"/>
    </source>
</evidence>
<name>A0A9P0I0M5_SPOLI</name>
<proteinExistence type="predicted"/>
<evidence type="ECO:0000259" key="2">
    <source>
        <dbReference type="Pfam" id="PF01074"/>
    </source>
</evidence>
<dbReference type="EMBL" id="LR824547">
    <property type="protein sequence ID" value="CAH1637634.1"/>
    <property type="molecule type" value="Genomic_DNA"/>
</dbReference>
<dbReference type="InterPro" id="IPR027291">
    <property type="entry name" value="Glyco_hydro_38_N_sf"/>
</dbReference>
<dbReference type="GO" id="GO:0006491">
    <property type="term" value="P:N-glycan processing"/>
    <property type="evidence" value="ECO:0007669"/>
    <property type="project" value="TreeGrafter"/>
</dbReference>
<dbReference type="AlphaFoldDB" id="A0A9P0I0M5"/>
<organism evidence="3 4">
    <name type="scientific">Spodoptera littoralis</name>
    <name type="common">Egyptian cotton leafworm</name>
    <dbReference type="NCBI Taxonomy" id="7109"/>
    <lineage>
        <taxon>Eukaryota</taxon>
        <taxon>Metazoa</taxon>
        <taxon>Ecdysozoa</taxon>
        <taxon>Arthropoda</taxon>
        <taxon>Hexapoda</taxon>
        <taxon>Insecta</taxon>
        <taxon>Pterygota</taxon>
        <taxon>Neoptera</taxon>
        <taxon>Endopterygota</taxon>
        <taxon>Lepidoptera</taxon>
        <taxon>Glossata</taxon>
        <taxon>Ditrysia</taxon>
        <taxon>Noctuoidea</taxon>
        <taxon>Noctuidae</taxon>
        <taxon>Amphipyrinae</taxon>
        <taxon>Spodoptera</taxon>
    </lineage>
</organism>
<dbReference type="GO" id="GO:0004559">
    <property type="term" value="F:alpha-mannosidase activity"/>
    <property type="evidence" value="ECO:0007669"/>
    <property type="project" value="InterPro"/>
</dbReference>
<protein>
    <recommendedName>
        <fullName evidence="2">Glycoside hydrolase family 38 N-terminal domain-containing protein</fullName>
    </recommendedName>
</protein>
<gene>
    <name evidence="3" type="ORF">SPLIT_LOCUS2992</name>
</gene>
<keyword evidence="4" id="KW-1185">Reference proteome</keyword>
<dbReference type="Gene3D" id="3.20.110.10">
    <property type="entry name" value="Glycoside hydrolase 38, N terminal domain"/>
    <property type="match status" value="1"/>
</dbReference>
<accession>A0A9P0I0M5</accession>
<dbReference type="Proteomes" id="UP001153321">
    <property type="component" value="Chromosome 16"/>
</dbReference>
<reference evidence="3" key="1">
    <citation type="submission" date="2022-02" db="EMBL/GenBank/DDBJ databases">
        <authorList>
            <person name="King R."/>
        </authorList>
    </citation>
    <scope>NUCLEOTIDE SEQUENCE</scope>
</reference>
<feature type="transmembrane region" description="Helical" evidence="1">
    <location>
        <begin position="7"/>
        <end position="25"/>
    </location>
</feature>
<evidence type="ECO:0000313" key="3">
    <source>
        <dbReference type="EMBL" id="CAH1637634.1"/>
    </source>
</evidence>
<keyword evidence="1" id="KW-1133">Transmembrane helix</keyword>
<dbReference type="PANTHER" id="PTHR11607">
    <property type="entry name" value="ALPHA-MANNOSIDASE"/>
    <property type="match status" value="1"/>
</dbReference>